<evidence type="ECO:0000313" key="1">
    <source>
        <dbReference type="EMBL" id="MCH7398894.1"/>
    </source>
</evidence>
<keyword evidence="1" id="KW-0255">Endonuclease</keyword>
<keyword evidence="2" id="KW-1185">Reference proteome</keyword>
<comment type="caution">
    <text evidence="1">The sequence shown here is derived from an EMBL/GenBank/DDBJ whole genome shotgun (WGS) entry which is preliminary data.</text>
</comment>
<dbReference type="SUPFAM" id="SSF52980">
    <property type="entry name" value="Restriction endonuclease-like"/>
    <property type="match status" value="1"/>
</dbReference>
<keyword evidence="1" id="KW-0378">Hydrolase</keyword>
<sequence>MSKKPIPYREPKIQRNMQRDREINHHYQSKVWTVLRFWDFEVKEALGCVCEEGLGVPIQNILKIITIDSLF</sequence>
<dbReference type="InterPro" id="IPR011335">
    <property type="entry name" value="Restrct_endonuc-II-like"/>
</dbReference>
<dbReference type="Gene3D" id="3.40.960.10">
    <property type="entry name" value="VSR Endonuclease"/>
    <property type="match status" value="1"/>
</dbReference>
<organism evidence="1 2">
    <name type="scientific">Belliella calami</name>
    <dbReference type="NCBI Taxonomy" id="2923436"/>
    <lineage>
        <taxon>Bacteria</taxon>
        <taxon>Pseudomonadati</taxon>
        <taxon>Bacteroidota</taxon>
        <taxon>Cytophagia</taxon>
        <taxon>Cytophagales</taxon>
        <taxon>Cyclobacteriaceae</taxon>
        <taxon>Belliella</taxon>
    </lineage>
</organism>
<proteinExistence type="predicted"/>
<dbReference type="GO" id="GO:0004519">
    <property type="term" value="F:endonuclease activity"/>
    <property type="evidence" value="ECO:0007669"/>
    <property type="project" value="UniProtKB-KW"/>
</dbReference>
<accession>A0ABS9UQJ8</accession>
<reference evidence="1" key="1">
    <citation type="submission" date="2022-03" db="EMBL/GenBank/DDBJ databases">
        <title>De novo assembled genomes of Belliella spp. (Cyclobacteriaceae) strains.</title>
        <authorList>
            <person name="Szabo A."/>
            <person name="Korponai K."/>
            <person name="Felfoldi T."/>
        </authorList>
    </citation>
    <scope>NUCLEOTIDE SEQUENCE</scope>
    <source>
        <strain evidence="1">DSM 107340</strain>
    </source>
</reference>
<evidence type="ECO:0000313" key="2">
    <source>
        <dbReference type="Proteomes" id="UP001165488"/>
    </source>
</evidence>
<name>A0ABS9UQJ8_9BACT</name>
<dbReference type="EMBL" id="JAKZGS010000010">
    <property type="protein sequence ID" value="MCH7398894.1"/>
    <property type="molecule type" value="Genomic_DNA"/>
</dbReference>
<keyword evidence="1" id="KW-0540">Nuclease</keyword>
<dbReference type="Proteomes" id="UP001165488">
    <property type="component" value="Unassembled WGS sequence"/>
</dbReference>
<gene>
    <name evidence="1" type="ORF">MM236_12890</name>
</gene>
<protein>
    <submittedName>
        <fullName evidence="1">Very short patch repair endonuclease</fullName>
    </submittedName>
</protein>